<evidence type="ECO:0000313" key="5">
    <source>
        <dbReference type="Proteomes" id="UP000681720"/>
    </source>
</evidence>
<dbReference type="InterPro" id="IPR013783">
    <property type="entry name" value="Ig-like_fold"/>
</dbReference>
<dbReference type="AlphaFoldDB" id="A0A8S3J6Z1"/>
<name>A0A8S3J6Z1_9BILA</name>
<feature type="non-terminal residue" evidence="4">
    <location>
        <position position="66"/>
    </location>
</feature>
<organism evidence="4 5">
    <name type="scientific">Rotaria magnacalcarata</name>
    <dbReference type="NCBI Taxonomy" id="392030"/>
    <lineage>
        <taxon>Eukaryota</taxon>
        <taxon>Metazoa</taxon>
        <taxon>Spiralia</taxon>
        <taxon>Gnathifera</taxon>
        <taxon>Rotifera</taxon>
        <taxon>Eurotatoria</taxon>
        <taxon>Bdelloidea</taxon>
        <taxon>Philodinida</taxon>
        <taxon>Philodinidae</taxon>
        <taxon>Rotaria</taxon>
    </lineage>
</organism>
<gene>
    <name evidence="3" type="ORF">BYL167_LOCUS70344</name>
    <name evidence="4" type="ORF">GIL414_LOCUS80777</name>
</gene>
<dbReference type="CDD" id="cd00096">
    <property type="entry name" value="Ig"/>
    <property type="match status" value="1"/>
</dbReference>
<dbReference type="InterPro" id="IPR013162">
    <property type="entry name" value="CD80_C2-set"/>
</dbReference>
<evidence type="ECO:0000313" key="4">
    <source>
        <dbReference type="EMBL" id="CAF5213863.1"/>
    </source>
</evidence>
<keyword evidence="1" id="KW-1015">Disulfide bond</keyword>
<evidence type="ECO:0000259" key="2">
    <source>
        <dbReference type="PROSITE" id="PS50835"/>
    </source>
</evidence>
<dbReference type="InterPro" id="IPR036179">
    <property type="entry name" value="Ig-like_dom_sf"/>
</dbReference>
<dbReference type="Proteomes" id="UP000681720">
    <property type="component" value="Unassembled WGS sequence"/>
</dbReference>
<dbReference type="EMBL" id="CAJOBJ010355696">
    <property type="protein sequence ID" value="CAF5213863.1"/>
    <property type="molecule type" value="Genomic_DNA"/>
</dbReference>
<protein>
    <recommendedName>
        <fullName evidence="2">Ig-like domain-containing protein</fullName>
    </recommendedName>
</protein>
<dbReference type="EMBL" id="CAJOBH010252543">
    <property type="protein sequence ID" value="CAF5141976.1"/>
    <property type="molecule type" value="Genomic_DNA"/>
</dbReference>
<feature type="domain" description="Ig-like" evidence="2">
    <location>
        <begin position="3"/>
        <end position="66"/>
    </location>
</feature>
<sequence length="66" mass="7564">IKPIIENSITNIFSQFDANVTIPCSLRQGFPTPVVYWYKERQQLQVPDAMSSGLIVRKVERLPDQS</sequence>
<accession>A0A8S3J6Z1</accession>
<dbReference type="Proteomes" id="UP000681967">
    <property type="component" value="Unassembled WGS sequence"/>
</dbReference>
<dbReference type="Gene3D" id="2.60.40.10">
    <property type="entry name" value="Immunoglobulins"/>
    <property type="match status" value="1"/>
</dbReference>
<evidence type="ECO:0000256" key="1">
    <source>
        <dbReference type="ARBA" id="ARBA00023157"/>
    </source>
</evidence>
<dbReference type="Pfam" id="PF08205">
    <property type="entry name" value="C2-set_2"/>
    <property type="match status" value="1"/>
</dbReference>
<reference evidence="4" key="1">
    <citation type="submission" date="2021-02" db="EMBL/GenBank/DDBJ databases">
        <authorList>
            <person name="Nowell W R."/>
        </authorList>
    </citation>
    <scope>NUCLEOTIDE SEQUENCE</scope>
</reference>
<evidence type="ECO:0000313" key="3">
    <source>
        <dbReference type="EMBL" id="CAF5141976.1"/>
    </source>
</evidence>
<proteinExistence type="predicted"/>
<dbReference type="PROSITE" id="PS50835">
    <property type="entry name" value="IG_LIKE"/>
    <property type="match status" value="1"/>
</dbReference>
<dbReference type="SUPFAM" id="SSF48726">
    <property type="entry name" value="Immunoglobulin"/>
    <property type="match status" value="1"/>
</dbReference>
<feature type="non-terminal residue" evidence="4">
    <location>
        <position position="1"/>
    </location>
</feature>
<dbReference type="InterPro" id="IPR007110">
    <property type="entry name" value="Ig-like_dom"/>
</dbReference>
<comment type="caution">
    <text evidence="4">The sequence shown here is derived from an EMBL/GenBank/DDBJ whole genome shotgun (WGS) entry which is preliminary data.</text>
</comment>